<name>A0A6G9IF97_9GAMM</name>
<dbReference type="GO" id="GO:0005737">
    <property type="term" value="C:cytoplasm"/>
    <property type="evidence" value="ECO:0007669"/>
    <property type="project" value="InterPro"/>
</dbReference>
<dbReference type="PANTHER" id="PTHR30486">
    <property type="entry name" value="TWITCHING MOTILITY PROTEIN PILT"/>
    <property type="match status" value="1"/>
</dbReference>
<dbReference type="Gene3D" id="3.30.450.90">
    <property type="match status" value="1"/>
</dbReference>
<geneLocation type="plasmid" evidence="4">
    <name>pipmb12</name>
</geneLocation>
<protein>
    <submittedName>
        <fullName evidence="3">P-type conjugative transfer ATPase TrbB</fullName>
    </submittedName>
</protein>
<dbReference type="Gene3D" id="3.40.50.300">
    <property type="entry name" value="P-loop containing nucleotide triphosphate hydrolases"/>
    <property type="match status" value="1"/>
</dbReference>
<accession>A0A6G9IF97</accession>
<dbReference type="InterPro" id="IPR050921">
    <property type="entry name" value="T4SS_GSP_E_ATPase"/>
</dbReference>
<dbReference type="InterPro" id="IPR001482">
    <property type="entry name" value="T2SS/T4SS_dom"/>
</dbReference>
<dbReference type="InParanoid" id="A0A6G9IF97"/>
<proteinExistence type="inferred from homology"/>
<reference evidence="3 4" key="1">
    <citation type="submission" date="2020-03" db="EMBL/GenBank/DDBJ databases">
        <title>Complete genome sequence of Orbus sp. IPMB12 (BCRC 80908).</title>
        <authorList>
            <person name="Lo W.-S."/>
            <person name="Chang T.-H."/>
            <person name="Kuo C.-H."/>
        </authorList>
    </citation>
    <scope>NUCLEOTIDE SEQUENCE [LARGE SCALE GENOMIC DNA]</scope>
    <source>
        <strain evidence="3 4">IPMB12</strain>
        <plasmid evidence="4">pipmb12</plasmid>
    </source>
</reference>
<evidence type="ECO:0000313" key="4">
    <source>
        <dbReference type="Proteomes" id="UP000501168"/>
    </source>
</evidence>
<dbReference type="CDD" id="cd01130">
    <property type="entry name" value="VirB11-like_ATPase"/>
    <property type="match status" value="1"/>
</dbReference>
<dbReference type="KEGG" id="orb:IPMB12_11915"/>
<feature type="domain" description="Bacterial type II secretion system protein E" evidence="2">
    <location>
        <begin position="106"/>
        <end position="294"/>
    </location>
</feature>
<dbReference type="RefSeq" id="WP_166917803.1">
    <property type="nucleotide sequence ID" value="NZ_CP050254.1"/>
</dbReference>
<dbReference type="Proteomes" id="UP000501168">
    <property type="component" value="Plasmid pIPMB12"/>
</dbReference>
<gene>
    <name evidence="3" type="primary">trbB</name>
    <name evidence="3" type="ORF">IPMB12_11915</name>
</gene>
<sequence length="321" mass="35758">MTPNHIDDIDSSKKRALLKLERDLGDIVTYLKDPKTVEVILNPDGNIWQEKQGEPMKKVGSLSSSRAESIMKTIAAYHGKELTRLSPILECELPLDNSRFAGQIPPIVQSPAFAIRKKANSIFTLDQYVESNIMTERQSYLLKKYIKAHKNILVVGGTGSGKTTLLNAIIDEMVKINPTERIVIIEDTGELQCAAENSVQFHTTIQITMTHLLKTSLRIRPDRILVGEVRGEEALDLLDAWNTGHDGGLATLHSTTAESGLTRLKSLITRNRAAPKDIEPLIAEAVHLIINIIRTPTGRKINKIIEVLGYENNQYVIKNVE</sequence>
<evidence type="ECO:0000256" key="1">
    <source>
        <dbReference type="ARBA" id="ARBA00006611"/>
    </source>
</evidence>
<dbReference type="EMBL" id="CP050254">
    <property type="protein sequence ID" value="QIQ22507.1"/>
    <property type="molecule type" value="Genomic_DNA"/>
</dbReference>
<evidence type="ECO:0000313" key="3">
    <source>
        <dbReference type="EMBL" id="QIQ22507.1"/>
    </source>
</evidence>
<dbReference type="NCBIfam" id="TIGR02782">
    <property type="entry name" value="TrbB_P"/>
    <property type="match status" value="1"/>
</dbReference>
<dbReference type="PANTHER" id="PTHR30486:SF6">
    <property type="entry name" value="TYPE IV PILUS RETRACTATION ATPASE PILT"/>
    <property type="match status" value="1"/>
</dbReference>
<dbReference type="InterPro" id="IPR027417">
    <property type="entry name" value="P-loop_NTPase"/>
</dbReference>
<keyword evidence="4" id="KW-1185">Reference proteome</keyword>
<dbReference type="GO" id="GO:0016887">
    <property type="term" value="F:ATP hydrolysis activity"/>
    <property type="evidence" value="ECO:0007669"/>
    <property type="project" value="InterPro"/>
</dbReference>
<dbReference type="AlphaFoldDB" id="A0A6G9IF97"/>
<evidence type="ECO:0000259" key="2">
    <source>
        <dbReference type="Pfam" id="PF00437"/>
    </source>
</evidence>
<comment type="similarity">
    <text evidence="1">Belongs to the GSP E family.</text>
</comment>
<dbReference type="InterPro" id="IPR014149">
    <property type="entry name" value="Conjug-transfer_TrbB"/>
</dbReference>
<dbReference type="SUPFAM" id="SSF52540">
    <property type="entry name" value="P-loop containing nucleoside triphosphate hydrolases"/>
    <property type="match status" value="1"/>
</dbReference>
<dbReference type="NCBIfam" id="NF010469">
    <property type="entry name" value="PRK13894.1"/>
    <property type="match status" value="1"/>
</dbReference>
<dbReference type="GO" id="GO:0005524">
    <property type="term" value="F:ATP binding"/>
    <property type="evidence" value="ECO:0007669"/>
    <property type="project" value="InterPro"/>
</dbReference>
<dbReference type="Pfam" id="PF00437">
    <property type="entry name" value="T2SSE"/>
    <property type="match status" value="1"/>
</dbReference>
<organism evidence="3 4">
    <name type="scientific">Zophobihabitans entericus</name>
    <dbReference type="NCBI Taxonomy" id="1635327"/>
    <lineage>
        <taxon>Bacteria</taxon>
        <taxon>Pseudomonadati</taxon>
        <taxon>Pseudomonadota</taxon>
        <taxon>Gammaproteobacteria</taxon>
        <taxon>Orbales</taxon>
        <taxon>Orbaceae</taxon>
        <taxon>Zophobihabitans</taxon>
    </lineage>
</organism>
<keyword evidence="3" id="KW-0614">Plasmid</keyword>